<feature type="transmembrane region" description="Helical" evidence="2">
    <location>
        <begin position="6"/>
        <end position="22"/>
    </location>
</feature>
<accession>A0A0B7JW49</accession>
<keyword evidence="2" id="KW-0812">Transmembrane</keyword>
<evidence type="ECO:0000313" key="3">
    <source>
        <dbReference type="EMBL" id="CEO46880.1"/>
    </source>
</evidence>
<keyword evidence="2" id="KW-1133">Transmembrane helix</keyword>
<keyword evidence="2" id="KW-0472">Membrane</keyword>
<organism evidence="3">
    <name type="scientific">Bionectria ochroleuca</name>
    <name type="common">Gliocladium roseum</name>
    <dbReference type="NCBI Taxonomy" id="29856"/>
    <lineage>
        <taxon>Eukaryota</taxon>
        <taxon>Fungi</taxon>
        <taxon>Dikarya</taxon>
        <taxon>Ascomycota</taxon>
        <taxon>Pezizomycotina</taxon>
        <taxon>Sordariomycetes</taxon>
        <taxon>Hypocreomycetidae</taxon>
        <taxon>Hypocreales</taxon>
        <taxon>Bionectriaceae</taxon>
        <taxon>Clonostachys</taxon>
    </lineage>
</organism>
<feature type="compositionally biased region" description="Polar residues" evidence="1">
    <location>
        <begin position="398"/>
        <end position="408"/>
    </location>
</feature>
<evidence type="ECO:0000256" key="2">
    <source>
        <dbReference type="SAM" id="Phobius"/>
    </source>
</evidence>
<feature type="compositionally biased region" description="Acidic residues" evidence="1">
    <location>
        <begin position="409"/>
        <end position="420"/>
    </location>
</feature>
<gene>
    <name evidence="3" type="ORF">BN869_000002935_1</name>
</gene>
<dbReference type="AlphaFoldDB" id="A0A0B7JW49"/>
<evidence type="ECO:0000256" key="1">
    <source>
        <dbReference type="SAM" id="MobiDB-lite"/>
    </source>
</evidence>
<feature type="compositionally biased region" description="Polar residues" evidence="1">
    <location>
        <begin position="287"/>
        <end position="306"/>
    </location>
</feature>
<name>A0A0B7JW49_BIOOC</name>
<dbReference type="EMBL" id="CDPU01000006">
    <property type="protein sequence ID" value="CEO46880.1"/>
    <property type="molecule type" value="Genomic_DNA"/>
</dbReference>
<feature type="compositionally biased region" description="Basic and acidic residues" evidence="1">
    <location>
        <begin position="218"/>
        <end position="269"/>
    </location>
</feature>
<feature type="compositionally biased region" description="Basic and acidic residues" evidence="1">
    <location>
        <begin position="90"/>
        <end position="115"/>
    </location>
</feature>
<feature type="region of interest" description="Disordered" evidence="1">
    <location>
        <begin position="26"/>
        <end position="420"/>
    </location>
</feature>
<proteinExistence type="predicted"/>
<sequence length="420" mass="45035">MADYLYTVGGYLALAGVGYVIYQVSTQKSRRRASTVQSKASRGPQSEPRKEDRKKKQRMESFTTESQEANKAAASKPKSAETSTFLSNDPNKDTSNDDAANREFAKQLSKAKEGTKFNTKTDSGKQKEKSVKQSRANKISPPAQEVKPVASVPSSTTVDTAGAVVDDESSSNDLGETVAADSTGVADMLEPAAAAPSVLRLTDTTEKEKKKKPAKAPEPTETKKQRQNRKKAEAAKALREEAEKERKVLEEKQRRTARLAEGRAAKDGSKFLASANANSAWDKGAPNGQSNGQSNKAASTNGSIQLLDTMDAPAASKPANVKSESSWMSSLPSEEEQLEMLKDESDEWSTVKTKASKRSGKKESSNDSGDEPAQNRPAAQPKQPSASAASASKPTSSFGSFSALTSNDDPADDVEEEWDV</sequence>
<protein>
    <submittedName>
        <fullName evidence="3">Uncharacterized protein</fullName>
    </submittedName>
</protein>
<feature type="compositionally biased region" description="Basic and acidic residues" evidence="1">
    <location>
        <begin position="122"/>
        <end position="131"/>
    </location>
</feature>
<reference evidence="3" key="1">
    <citation type="submission" date="2015-01" db="EMBL/GenBank/DDBJ databases">
        <authorList>
            <person name="Durling Mikael"/>
        </authorList>
    </citation>
    <scope>NUCLEOTIDE SEQUENCE</scope>
</reference>
<feature type="compositionally biased region" description="Low complexity" evidence="1">
    <location>
        <begin position="323"/>
        <end position="332"/>
    </location>
</feature>
<feature type="compositionally biased region" description="Low complexity" evidence="1">
    <location>
        <begin position="377"/>
        <end position="397"/>
    </location>
</feature>
<feature type="compositionally biased region" description="Low complexity" evidence="1">
    <location>
        <begin position="69"/>
        <end position="83"/>
    </location>
</feature>
<feature type="compositionally biased region" description="Polar residues" evidence="1">
    <location>
        <begin position="34"/>
        <end position="44"/>
    </location>
</feature>